<name>A0AAU7CR52_9BACT</name>
<feature type="compositionally biased region" description="Basic and acidic residues" evidence="1">
    <location>
        <begin position="170"/>
        <end position="186"/>
    </location>
</feature>
<accession>A0AAU7CR52</accession>
<dbReference type="EMBL" id="CP155447">
    <property type="protein sequence ID" value="XBH07909.1"/>
    <property type="molecule type" value="Genomic_DNA"/>
</dbReference>
<feature type="transmembrane region" description="Helical" evidence="2">
    <location>
        <begin position="27"/>
        <end position="46"/>
    </location>
</feature>
<evidence type="ECO:0000256" key="1">
    <source>
        <dbReference type="SAM" id="MobiDB-lite"/>
    </source>
</evidence>
<keyword evidence="2" id="KW-1133">Transmembrane helix</keyword>
<protein>
    <submittedName>
        <fullName evidence="3">Uncharacterized protein</fullName>
    </submittedName>
</protein>
<sequence>MLASYSSEIEDARLHRLFHATCLSLGIAWKLAVSVLALAIMTSIVAGPAAPSDRLAADATQRLRVKEYENHVRVATQLPAGHNTLRVELVDPHGTKHLTLTYGKERLISSFTNNNHLMRIGYTVTHDGGEVLNIRTPGADYRVGVHATGDSYVLVEDSTKNRTPLGHLHVSPEGKRVPTSENPNHH</sequence>
<reference evidence="3" key="1">
    <citation type="submission" date="2024-05" db="EMBL/GenBank/DDBJ databases">
        <title>Planctomycetes of the genus Singulisphaera possess chitinolytic capabilities.</title>
        <authorList>
            <person name="Ivanova A."/>
        </authorList>
    </citation>
    <scope>NUCLEOTIDE SEQUENCE</scope>
    <source>
        <strain evidence="3">Ch08T</strain>
    </source>
</reference>
<keyword evidence="2" id="KW-0812">Transmembrane</keyword>
<evidence type="ECO:0000313" key="3">
    <source>
        <dbReference type="EMBL" id="XBH07909.1"/>
    </source>
</evidence>
<organism evidence="3">
    <name type="scientific">Singulisphaera sp. Ch08</name>
    <dbReference type="NCBI Taxonomy" id="3120278"/>
    <lineage>
        <taxon>Bacteria</taxon>
        <taxon>Pseudomonadati</taxon>
        <taxon>Planctomycetota</taxon>
        <taxon>Planctomycetia</taxon>
        <taxon>Isosphaerales</taxon>
        <taxon>Isosphaeraceae</taxon>
        <taxon>Singulisphaera</taxon>
    </lineage>
</organism>
<dbReference type="RefSeq" id="WP_406700746.1">
    <property type="nucleotide sequence ID" value="NZ_CP155447.1"/>
</dbReference>
<proteinExistence type="predicted"/>
<evidence type="ECO:0000256" key="2">
    <source>
        <dbReference type="SAM" id="Phobius"/>
    </source>
</evidence>
<keyword evidence="2" id="KW-0472">Membrane</keyword>
<feature type="region of interest" description="Disordered" evidence="1">
    <location>
        <begin position="162"/>
        <end position="186"/>
    </location>
</feature>
<gene>
    <name evidence="3" type="ORF">V5E97_18315</name>
</gene>
<dbReference type="AlphaFoldDB" id="A0AAU7CR52"/>